<dbReference type="EMBL" id="JAPWTK010000262">
    <property type="protein sequence ID" value="KAJ8944230.1"/>
    <property type="molecule type" value="Genomic_DNA"/>
</dbReference>
<evidence type="ECO:0000313" key="1">
    <source>
        <dbReference type="EMBL" id="KAJ8944230.1"/>
    </source>
</evidence>
<name>A0AAV8XZC7_9CUCU</name>
<sequence length="579" mass="65748">MGHVRKVPSKRQAVVDDDTNLNLLLALEENPITPARQLARDLIFLDENLDEHLRKIRNNVGQKFGKRFYCYKGHLTVEKPKVTYGTEEGSTPCLLTCNANSFLSAANLKQWSRPGRRGRKVDFLSSPALIRMRAVLRSAATIRKCSSVPVHCGTRERRHRNALKGTFRKETDLWAGEESHFKFAASFVGVLVVSICTGYRLRSATEGSSFVRNVNTVPPVNSSTPNRDYVPVYKWGIHFSGDHDKQGLSVNAFIERAEDLRLSLGVSEEELKNSVTDLLKGWELQFIMGDISNTYPDLRNLDLRCGDKTRTQKQVCEIFNTKYPDRRTYQSTVSRIENTFREFGNVTDIPKSGRKRILDDEQKLDILLDIQYNPHKPTRQVAADNDVKIETPVTIEMRAYAYWAFLFIFAPLTPSPNIKGPLEPSGILCNGGKSTMTSIAAVGKIFMVPVTHRDMSLCASLNDPISSPITNARVEKLETNFHKRMRTETPRKATLTQVLVSNSTKSLDRSKRKRGFDGTGMGKKFGWNQPNYSAVLRLLRPPTTPDKLKERIREALRTIRLKFWQVLLKVLQRGYTINE</sequence>
<dbReference type="AlphaFoldDB" id="A0AAV8XZC7"/>
<keyword evidence="2" id="KW-1185">Reference proteome</keyword>
<protein>
    <submittedName>
        <fullName evidence="1">Uncharacterized protein</fullName>
    </submittedName>
</protein>
<dbReference type="Proteomes" id="UP001162162">
    <property type="component" value="Unassembled WGS sequence"/>
</dbReference>
<gene>
    <name evidence="1" type="ORF">NQ318_001650</name>
</gene>
<organism evidence="1 2">
    <name type="scientific">Aromia moschata</name>
    <dbReference type="NCBI Taxonomy" id="1265417"/>
    <lineage>
        <taxon>Eukaryota</taxon>
        <taxon>Metazoa</taxon>
        <taxon>Ecdysozoa</taxon>
        <taxon>Arthropoda</taxon>
        <taxon>Hexapoda</taxon>
        <taxon>Insecta</taxon>
        <taxon>Pterygota</taxon>
        <taxon>Neoptera</taxon>
        <taxon>Endopterygota</taxon>
        <taxon>Coleoptera</taxon>
        <taxon>Polyphaga</taxon>
        <taxon>Cucujiformia</taxon>
        <taxon>Chrysomeloidea</taxon>
        <taxon>Cerambycidae</taxon>
        <taxon>Cerambycinae</taxon>
        <taxon>Callichromatini</taxon>
        <taxon>Aromia</taxon>
    </lineage>
</organism>
<proteinExistence type="predicted"/>
<comment type="caution">
    <text evidence="1">The sequence shown here is derived from an EMBL/GenBank/DDBJ whole genome shotgun (WGS) entry which is preliminary data.</text>
</comment>
<reference evidence="1" key="1">
    <citation type="journal article" date="2023" name="Insect Mol. Biol.">
        <title>Genome sequencing provides insights into the evolution of gene families encoding plant cell wall-degrading enzymes in longhorned beetles.</title>
        <authorList>
            <person name="Shin N.R."/>
            <person name="Okamura Y."/>
            <person name="Kirsch R."/>
            <person name="Pauchet Y."/>
        </authorList>
    </citation>
    <scope>NUCLEOTIDE SEQUENCE</scope>
    <source>
        <strain evidence="1">AMC_N1</strain>
    </source>
</reference>
<accession>A0AAV8XZC7</accession>
<evidence type="ECO:0000313" key="2">
    <source>
        <dbReference type="Proteomes" id="UP001162162"/>
    </source>
</evidence>